<name>A0A6N2XJ94_CITAM</name>
<dbReference type="EMBL" id="CACRTI010000020">
    <property type="protein sequence ID" value="VYT54053.1"/>
    <property type="molecule type" value="Genomic_DNA"/>
</dbReference>
<gene>
    <name evidence="2" type="ORF">CALFYP1_01288</name>
</gene>
<dbReference type="SUPFAM" id="SSF55729">
    <property type="entry name" value="Acyl-CoA N-acyltransferases (Nat)"/>
    <property type="match status" value="1"/>
</dbReference>
<dbReference type="InterPro" id="IPR016181">
    <property type="entry name" value="Acyl_CoA_acyltransferase"/>
</dbReference>
<dbReference type="RefSeq" id="WP_228530463.1">
    <property type="nucleotide sequence ID" value="NZ_CACRTI010000020.1"/>
</dbReference>
<dbReference type="InterPro" id="IPR000182">
    <property type="entry name" value="GNAT_dom"/>
</dbReference>
<dbReference type="CDD" id="cd04301">
    <property type="entry name" value="NAT_SF"/>
    <property type="match status" value="1"/>
</dbReference>
<dbReference type="AlphaFoldDB" id="A0A6N2XJ94"/>
<dbReference type="Pfam" id="PF00583">
    <property type="entry name" value="Acetyltransf_1"/>
    <property type="match status" value="1"/>
</dbReference>
<reference evidence="2" key="1">
    <citation type="submission" date="2019-11" db="EMBL/GenBank/DDBJ databases">
        <authorList>
            <person name="Feng L."/>
        </authorList>
    </citation>
    <scope>NUCLEOTIDE SEQUENCE</scope>
    <source>
        <strain evidence="2">CAmalonaticusLFYP1</strain>
    </source>
</reference>
<evidence type="ECO:0000259" key="1">
    <source>
        <dbReference type="Pfam" id="PF00583"/>
    </source>
</evidence>
<feature type="domain" description="N-acetyltransferase" evidence="1">
    <location>
        <begin position="10"/>
        <end position="52"/>
    </location>
</feature>
<evidence type="ECO:0000313" key="2">
    <source>
        <dbReference type="EMBL" id="VYT54053.1"/>
    </source>
</evidence>
<organism evidence="2">
    <name type="scientific">Citrobacter amalonaticus</name>
    <dbReference type="NCBI Taxonomy" id="35703"/>
    <lineage>
        <taxon>Bacteria</taxon>
        <taxon>Pseudomonadati</taxon>
        <taxon>Pseudomonadota</taxon>
        <taxon>Gammaproteobacteria</taxon>
        <taxon>Enterobacterales</taxon>
        <taxon>Enterobacteriaceae</taxon>
        <taxon>Citrobacter</taxon>
    </lineage>
</organism>
<protein>
    <recommendedName>
        <fullName evidence="1">N-acetyltransferase domain-containing protein</fullName>
    </recommendedName>
</protein>
<dbReference type="GO" id="GO:0016747">
    <property type="term" value="F:acyltransferase activity, transferring groups other than amino-acyl groups"/>
    <property type="evidence" value="ECO:0007669"/>
    <property type="project" value="InterPro"/>
</dbReference>
<accession>A0A6N2XJ94</accession>
<sequence length="53" mass="5931">MTVIPVSAKDSFVWLINDNPVAIAIVTHRMDKARLTEFGVLPEYRSQGLAKQC</sequence>
<proteinExistence type="predicted"/>
<dbReference type="Gene3D" id="3.40.630.30">
    <property type="match status" value="1"/>
</dbReference>